<organism evidence="1 2">
    <name type="scientific">Brassica campestris</name>
    <name type="common">Field mustard</name>
    <dbReference type="NCBI Taxonomy" id="3711"/>
    <lineage>
        <taxon>Eukaryota</taxon>
        <taxon>Viridiplantae</taxon>
        <taxon>Streptophyta</taxon>
        <taxon>Embryophyta</taxon>
        <taxon>Tracheophyta</taxon>
        <taxon>Spermatophyta</taxon>
        <taxon>Magnoliopsida</taxon>
        <taxon>eudicotyledons</taxon>
        <taxon>Gunneridae</taxon>
        <taxon>Pentapetalae</taxon>
        <taxon>rosids</taxon>
        <taxon>malvids</taxon>
        <taxon>Brassicales</taxon>
        <taxon>Brassicaceae</taxon>
        <taxon>Brassiceae</taxon>
        <taxon>Brassica</taxon>
    </lineage>
</organism>
<evidence type="ECO:0000313" key="2">
    <source>
        <dbReference type="Proteomes" id="UP000694005"/>
    </source>
</evidence>
<protein>
    <submittedName>
        <fullName evidence="1">Uncharacterized protein</fullName>
    </submittedName>
</protein>
<dbReference type="Proteomes" id="UP000694005">
    <property type="component" value="Chromosome A08"/>
</dbReference>
<accession>A0A8D9HFD4</accession>
<dbReference type="AlphaFoldDB" id="A0A8D9HFD4"/>
<sequence length="184" mass="21915">MGGFTGGGEALAVTELLQYVSSIKADCMARQPRWSNQITIHVFLFREESQTKRLKRMFQTRFKIPYQFLDTHPFVDSLAQSDYHISLEVKHQNFFISEMRRLIKETQYTLLLYIQASHASDWTDNKGNKEANQSVENSRRRYIDGEHCRTKIWRRKLRKRKMQVSLPTRLEMAKRGVKELRTQW</sequence>
<reference evidence="1 2" key="1">
    <citation type="submission" date="2021-07" db="EMBL/GenBank/DDBJ databases">
        <authorList>
            <consortium name="Genoscope - CEA"/>
            <person name="William W."/>
        </authorList>
    </citation>
    <scope>NUCLEOTIDE SEQUENCE [LARGE SCALE GENOMIC DNA]</scope>
</reference>
<proteinExistence type="predicted"/>
<dbReference type="EMBL" id="LS974624">
    <property type="protein sequence ID" value="CAG7897917.1"/>
    <property type="molecule type" value="Genomic_DNA"/>
</dbReference>
<evidence type="ECO:0000313" key="1">
    <source>
        <dbReference type="EMBL" id="CAG7897917.1"/>
    </source>
</evidence>
<gene>
    <name evidence="1" type="ORF">BRAPAZ1V2_A08P15830.2</name>
</gene>
<dbReference type="Gramene" id="A08p15830.2_BraZ1">
    <property type="protein sequence ID" value="A08p15830.2_BraZ1.CDS"/>
    <property type="gene ID" value="A08g15830.2_BraZ1"/>
</dbReference>
<name>A0A8D9HFD4_BRACM</name>